<dbReference type="GO" id="GO:0000785">
    <property type="term" value="C:chromatin"/>
    <property type="evidence" value="ECO:0007669"/>
    <property type="project" value="TreeGrafter"/>
</dbReference>
<dbReference type="InterPro" id="IPR015943">
    <property type="entry name" value="WD40/YVTN_repeat-like_dom_sf"/>
</dbReference>
<dbReference type="InterPro" id="IPR011494">
    <property type="entry name" value="HIRA-like_C"/>
</dbReference>
<gene>
    <name evidence="16" type="ORF">B0A49_11435</name>
</gene>
<dbReference type="EMBL" id="NAJN01002180">
    <property type="protein sequence ID" value="TKA56342.1"/>
    <property type="molecule type" value="Genomic_DNA"/>
</dbReference>
<dbReference type="PROSITE" id="PS50082">
    <property type="entry name" value="WD_REPEATS_2"/>
    <property type="match status" value="3"/>
</dbReference>
<evidence type="ECO:0000259" key="15">
    <source>
        <dbReference type="Pfam" id="PF24105"/>
    </source>
</evidence>
<evidence type="ECO:0000259" key="14">
    <source>
        <dbReference type="Pfam" id="PF07569"/>
    </source>
</evidence>
<dbReference type="SMART" id="SM00320">
    <property type="entry name" value="WD40"/>
    <property type="match status" value="5"/>
</dbReference>
<dbReference type="SUPFAM" id="SSF50978">
    <property type="entry name" value="WD40 repeat-like"/>
    <property type="match status" value="1"/>
</dbReference>
<dbReference type="InterPro" id="IPR036322">
    <property type="entry name" value="WD40_repeat_dom_sf"/>
</dbReference>
<reference evidence="16 17" key="1">
    <citation type="submission" date="2017-03" db="EMBL/GenBank/DDBJ databases">
        <title>Genomes of endolithic fungi from Antarctica.</title>
        <authorList>
            <person name="Coleine C."/>
            <person name="Masonjones S."/>
            <person name="Stajich J.E."/>
        </authorList>
    </citation>
    <scope>NUCLEOTIDE SEQUENCE [LARGE SCALE GENOMIC DNA]</scope>
    <source>
        <strain evidence="16 17">CCFEE 5187</strain>
    </source>
</reference>
<dbReference type="PROSITE" id="PS50294">
    <property type="entry name" value="WD_REPEATS_REGION"/>
    <property type="match status" value="2"/>
</dbReference>
<dbReference type="Gene3D" id="2.130.10.10">
    <property type="entry name" value="YVTN repeat-like/Quinoprotein amine dehydrogenase"/>
    <property type="match status" value="2"/>
</dbReference>
<comment type="caution">
    <text evidence="16">The sequence shown here is derived from an EMBL/GenBank/DDBJ whole genome shotgun (WGS) entry which is preliminary data.</text>
</comment>
<evidence type="ECO:0000256" key="13">
    <source>
        <dbReference type="SAM" id="MobiDB-lite"/>
    </source>
</evidence>
<proteinExistence type="inferred from homology"/>
<dbReference type="PANTHER" id="PTHR13831">
    <property type="entry name" value="MEMBER OF THE HIR1 FAMILY OF WD-REPEAT PROTEINS"/>
    <property type="match status" value="1"/>
</dbReference>
<comment type="subcellular location">
    <subcellularLocation>
        <location evidence="2 12">Nucleus</location>
    </subcellularLocation>
</comment>
<dbReference type="GO" id="GO:0005634">
    <property type="term" value="C:nucleus"/>
    <property type="evidence" value="ECO:0007669"/>
    <property type="project" value="UniProtKB-SubCell"/>
</dbReference>
<dbReference type="InterPro" id="IPR019015">
    <property type="entry name" value="HIRA_B_motif"/>
</dbReference>
<dbReference type="Proteomes" id="UP000308768">
    <property type="component" value="Unassembled WGS sequence"/>
</dbReference>
<keyword evidence="8 12" id="KW-0805">Transcription regulation</keyword>
<dbReference type="InterPro" id="IPR001680">
    <property type="entry name" value="WD40_rpt"/>
</dbReference>
<dbReference type="OrthoDB" id="1741719at2759"/>
<feature type="region of interest" description="Disordered" evidence="13">
    <location>
        <begin position="674"/>
        <end position="695"/>
    </location>
</feature>
<comment type="similarity">
    <text evidence="3 12">Belongs to the WD repeat HIR1 family.</text>
</comment>
<dbReference type="AlphaFoldDB" id="A0A4U0W2R0"/>
<organism evidence="16 17">
    <name type="scientific">Cryomyces minteri</name>
    <dbReference type="NCBI Taxonomy" id="331657"/>
    <lineage>
        <taxon>Eukaryota</taxon>
        <taxon>Fungi</taxon>
        <taxon>Dikarya</taxon>
        <taxon>Ascomycota</taxon>
        <taxon>Pezizomycotina</taxon>
        <taxon>Dothideomycetes</taxon>
        <taxon>Dothideomycetes incertae sedis</taxon>
        <taxon>Cryomyces</taxon>
    </lineage>
</organism>
<feature type="domain" description="Protein HIRA-like C-terminal" evidence="14">
    <location>
        <begin position="666"/>
        <end position="793"/>
    </location>
</feature>
<comment type="function">
    <text evidence="1 12">Required for replication-independent chromatin assembly and for the periodic repression of histone gene transcription during the cell cycle.</text>
</comment>
<evidence type="ECO:0000256" key="12">
    <source>
        <dbReference type="RuleBase" id="RU364014"/>
    </source>
</evidence>
<evidence type="ECO:0000256" key="1">
    <source>
        <dbReference type="ARBA" id="ARBA00002677"/>
    </source>
</evidence>
<dbReference type="InterPro" id="IPR055410">
    <property type="entry name" value="Beta-prop_CAF1B_HIR1"/>
</dbReference>
<keyword evidence="7 12" id="KW-0156">Chromatin regulator</keyword>
<feature type="compositionally biased region" description="Low complexity" evidence="13">
    <location>
        <begin position="416"/>
        <end position="432"/>
    </location>
</feature>
<keyword evidence="5 11" id="KW-0853">WD repeat</keyword>
<keyword evidence="4 12" id="KW-0678">Repressor</keyword>
<dbReference type="GO" id="GO:0006338">
    <property type="term" value="P:chromatin remodeling"/>
    <property type="evidence" value="ECO:0007669"/>
    <property type="project" value="InterPro"/>
</dbReference>
<dbReference type="InterPro" id="IPR031120">
    <property type="entry name" value="HIR1-like"/>
</dbReference>
<evidence type="ECO:0000256" key="9">
    <source>
        <dbReference type="ARBA" id="ARBA00023163"/>
    </source>
</evidence>
<keyword evidence="10 12" id="KW-0539">Nucleus</keyword>
<keyword evidence="9 12" id="KW-0804">Transcription</keyword>
<name>A0A4U0W2R0_9PEZI</name>
<evidence type="ECO:0000256" key="10">
    <source>
        <dbReference type="ARBA" id="ARBA00023242"/>
    </source>
</evidence>
<sequence>IYAQGEYKKPKQLAALSYHSGTIHTVRFSGNNKYLASGADDKILCVYNLDPNPPTHTTFGSNEVPPAENWRIFRRLIGHDNDIQDLGWSYDSSILVSVGLDSKVVVWSGYTFEKLKTISQHQSHVKGITFDPANKYFATASDDRTIKIFRFTSPAANATAHDQAGNFILEKSIAAPFTTSPLTTYFRRCSWSPEGNHIAAANAVNGPVSSVAIINRGSWESEINLIGHEGPVEVCAFSPRLFCKEPTTRANVDAKGHTLQHSVTVVACAGHDKTLSVWNTSFPRPFVVTAELTAKSITDLAWTPDGETLFLSSLDGTIAAAKFEVGELGYPAPLQDNEKSLSKYGAGRRVGVIEGTDALLLEESSKAGELKGVQGRMGALMGDGGSTNDVTVNGTAGGAHTNGTSNDTPAAVAADAANGATAGQASTTAHGTVTDPNNARLERLKSRITITKDGKKRIAPLLVSNSSGLAESTLPRPQLMTGAAQGTKFDAPHTILDLSKPYDGLPKGGLAALIFGNKRKYADVEGDEERRMERRVATAGRNGAVPVVENGPEGLTLLKASKAPDETEVPAALRPAIVDPSLAISQLRLAVPMVRSVILRPVGGVGNTAVDGSDTQRTEGQDEEAIVLETRNASGPSRTGRPQDKEPTRISVTRRGQALWQDFLPRQYWNTTDSSVGNLQSAPKPSKAANEDNDLNPENVSAGIIPLLERNTTTQTLVRGRAYYLQRLVKSLLSAEGFEGFESSVSIAHLENRVAAAMTLGAKEEFRLHLLVYAKRLGAEGLKGKIQELLRSLLGKVFDGEDRSMDDATEAGQG</sequence>
<dbReference type="GO" id="GO:0006355">
    <property type="term" value="P:regulation of DNA-templated transcription"/>
    <property type="evidence" value="ECO:0007669"/>
    <property type="project" value="InterPro"/>
</dbReference>
<dbReference type="GO" id="GO:0000417">
    <property type="term" value="C:HIR complex"/>
    <property type="evidence" value="ECO:0007669"/>
    <property type="project" value="TreeGrafter"/>
</dbReference>
<dbReference type="PANTHER" id="PTHR13831:SF0">
    <property type="entry name" value="PROTEIN HIRA"/>
    <property type="match status" value="1"/>
</dbReference>
<evidence type="ECO:0000313" key="17">
    <source>
        <dbReference type="Proteomes" id="UP000308768"/>
    </source>
</evidence>
<dbReference type="GO" id="GO:0031491">
    <property type="term" value="F:nucleosome binding"/>
    <property type="evidence" value="ECO:0007669"/>
    <property type="project" value="TreeGrafter"/>
</dbReference>
<evidence type="ECO:0000256" key="8">
    <source>
        <dbReference type="ARBA" id="ARBA00023015"/>
    </source>
</evidence>
<feature type="domain" description="CAF1B/HIR1 beta-propeller" evidence="15">
    <location>
        <begin position="10"/>
        <end position="328"/>
    </location>
</feature>
<feature type="non-terminal residue" evidence="16">
    <location>
        <position position="1"/>
    </location>
</feature>
<keyword evidence="17" id="KW-1185">Reference proteome</keyword>
<feature type="region of interest" description="Disordered" evidence="13">
    <location>
        <begin position="416"/>
        <end position="436"/>
    </location>
</feature>
<evidence type="ECO:0000256" key="4">
    <source>
        <dbReference type="ARBA" id="ARBA00022491"/>
    </source>
</evidence>
<feature type="repeat" description="WD" evidence="11">
    <location>
        <begin position="76"/>
        <end position="117"/>
    </location>
</feature>
<dbReference type="GO" id="GO:0006351">
    <property type="term" value="P:DNA-templated transcription"/>
    <property type="evidence" value="ECO:0007669"/>
    <property type="project" value="InterPro"/>
</dbReference>
<dbReference type="FunFam" id="2.130.10.10:FF:000290">
    <property type="entry name" value="Protein HIR"/>
    <property type="match status" value="1"/>
</dbReference>
<feature type="region of interest" description="Disordered" evidence="13">
    <location>
        <begin position="630"/>
        <end position="650"/>
    </location>
</feature>
<feature type="compositionally biased region" description="Polar residues" evidence="13">
    <location>
        <begin position="674"/>
        <end position="683"/>
    </location>
</feature>
<evidence type="ECO:0000256" key="2">
    <source>
        <dbReference type="ARBA" id="ARBA00004123"/>
    </source>
</evidence>
<dbReference type="Pfam" id="PF07569">
    <property type="entry name" value="Hira"/>
    <property type="match status" value="1"/>
</dbReference>
<feature type="repeat" description="WD" evidence="11">
    <location>
        <begin position="118"/>
        <end position="159"/>
    </location>
</feature>
<evidence type="ECO:0000313" key="16">
    <source>
        <dbReference type="EMBL" id="TKA56342.1"/>
    </source>
</evidence>
<evidence type="ECO:0000256" key="6">
    <source>
        <dbReference type="ARBA" id="ARBA00022737"/>
    </source>
</evidence>
<evidence type="ECO:0000256" key="3">
    <source>
        <dbReference type="ARBA" id="ARBA00007306"/>
    </source>
</evidence>
<evidence type="ECO:0000256" key="11">
    <source>
        <dbReference type="PROSITE-ProRule" id="PRU00221"/>
    </source>
</evidence>
<protein>
    <recommendedName>
        <fullName evidence="12">Protein HIR</fullName>
    </recommendedName>
</protein>
<keyword evidence="6 12" id="KW-0677">Repeat</keyword>
<accession>A0A4U0W2R0</accession>
<evidence type="ECO:0000256" key="7">
    <source>
        <dbReference type="ARBA" id="ARBA00022853"/>
    </source>
</evidence>
<feature type="repeat" description="WD" evidence="11">
    <location>
        <begin position="16"/>
        <end position="57"/>
    </location>
</feature>
<evidence type="ECO:0000256" key="5">
    <source>
        <dbReference type="ARBA" id="ARBA00022574"/>
    </source>
</evidence>
<dbReference type="STRING" id="331657.A0A4U0W2R0"/>
<dbReference type="Pfam" id="PF09453">
    <property type="entry name" value="HIRA_B"/>
    <property type="match status" value="1"/>
</dbReference>
<dbReference type="Pfam" id="PF24105">
    <property type="entry name" value="Beta-prop_CAF1B_HIR1"/>
    <property type="match status" value="1"/>
</dbReference>